<evidence type="ECO:0000256" key="1">
    <source>
        <dbReference type="ARBA" id="ARBA00001968"/>
    </source>
</evidence>
<organism evidence="4 5">
    <name type="scientific">Labeo rohita</name>
    <name type="common">Indian major carp</name>
    <name type="synonym">Cyprinus rohita</name>
    <dbReference type="NCBI Taxonomy" id="84645"/>
    <lineage>
        <taxon>Eukaryota</taxon>
        <taxon>Metazoa</taxon>
        <taxon>Chordata</taxon>
        <taxon>Craniata</taxon>
        <taxon>Vertebrata</taxon>
        <taxon>Euteleostomi</taxon>
        <taxon>Actinopterygii</taxon>
        <taxon>Neopterygii</taxon>
        <taxon>Teleostei</taxon>
        <taxon>Ostariophysi</taxon>
        <taxon>Cypriniformes</taxon>
        <taxon>Cyprinidae</taxon>
        <taxon>Labeoninae</taxon>
        <taxon>Labeonini</taxon>
        <taxon>Labeo</taxon>
    </lineage>
</organism>
<sequence>MRFSDFLKTSSVIQQKQTQCVQTATFPGVEEVPQHQVVFAADYNILDVVPKWPGFTHDPRILNESGLKHLFERHLVPSGCHLIGDKGYPLHHWPLNPFHMPLTEAQLSYNRAHHIISVVERGISQRKHRHILHSEMWYSPECAVS</sequence>
<name>A0ABQ8MGS9_LABRO</name>
<feature type="domain" description="DDE Tnp4" evidence="3">
    <location>
        <begin position="35"/>
        <end position="134"/>
    </location>
</feature>
<accession>A0ABQ8MGS9</accession>
<dbReference type="Proteomes" id="UP000830375">
    <property type="component" value="Unassembled WGS sequence"/>
</dbReference>
<gene>
    <name evidence="4" type="ORF">H4Q32_030088</name>
</gene>
<dbReference type="Pfam" id="PF13359">
    <property type="entry name" value="DDE_Tnp_4"/>
    <property type="match status" value="1"/>
</dbReference>
<protein>
    <recommendedName>
        <fullName evidence="3">DDE Tnp4 domain-containing protein</fullName>
    </recommendedName>
</protein>
<reference evidence="4 5" key="1">
    <citation type="submission" date="2022-01" db="EMBL/GenBank/DDBJ databases">
        <title>A high-quality chromosome-level genome assembly of rohu carp, Labeo rohita.</title>
        <authorList>
            <person name="Arick M.A. II"/>
            <person name="Hsu C.-Y."/>
            <person name="Magbanua Z."/>
            <person name="Pechanova O."/>
            <person name="Grover C."/>
            <person name="Miller E."/>
            <person name="Thrash A."/>
            <person name="Ezzel L."/>
            <person name="Alam S."/>
            <person name="Benzie J."/>
            <person name="Hamilton M."/>
            <person name="Karsi A."/>
            <person name="Lawrence M.L."/>
            <person name="Peterson D.G."/>
        </authorList>
    </citation>
    <scope>NUCLEOTIDE SEQUENCE [LARGE SCALE GENOMIC DNA]</scope>
    <source>
        <strain evidence="5">BAU-BD-2019</strain>
        <tissue evidence="4">Blood</tissue>
    </source>
</reference>
<dbReference type="InterPro" id="IPR027806">
    <property type="entry name" value="HARBI1_dom"/>
</dbReference>
<proteinExistence type="predicted"/>
<comment type="cofactor">
    <cofactor evidence="1">
        <name>a divalent metal cation</name>
        <dbReference type="ChEBI" id="CHEBI:60240"/>
    </cofactor>
</comment>
<comment type="caution">
    <text evidence="4">The sequence shown here is derived from an EMBL/GenBank/DDBJ whole genome shotgun (WGS) entry which is preliminary data.</text>
</comment>
<evidence type="ECO:0000313" key="5">
    <source>
        <dbReference type="Proteomes" id="UP000830375"/>
    </source>
</evidence>
<evidence type="ECO:0000256" key="2">
    <source>
        <dbReference type="ARBA" id="ARBA00022723"/>
    </source>
</evidence>
<keyword evidence="5" id="KW-1185">Reference proteome</keyword>
<keyword evidence="2" id="KW-0479">Metal-binding</keyword>
<evidence type="ECO:0000259" key="3">
    <source>
        <dbReference type="Pfam" id="PF13359"/>
    </source>
</evidence>
<dbReference type="EMBL" id="JACTAM010000009">
    <property type="protein sequence ID" value="KAI2661063.1"/>
    <property type="molecule type" value="Genomic_DNA"/>
</dbReference>
<evidence type="ECO:0000313" key="4">
    <source>
        <dbReference type="EMBL" id="KAI2661063.1"/>
    </source>
</evidence>